<name>A0A9P4MVP0_9PLEO</name>
<reference evidence="2" key="1">
    <citation type="journal article" date="2020" name="Stud. Mycol.">
        <title>101 Dothideomycetes genomes: A test case for predicting lifestyles and emergence of pathogens.</title>
        <authorList>
            <person name="Haridas S."/>
            <person name="Albert R."/>
            <person name="Binder M."/>
            <person name="Bloem J."/>
            <person name="LaButti K."/>
            <person name="Salamov A."/>
            <person name="Andreopoulos B."/>
            <person name="Baker S."/>
            <person name="Barry K."/>
            <person name="Bills G."/>
            <person name="Bluhm B."/>
            <person name="Cannon C."/>
            <person name="Castanera R."/>
            <person name="Culley D."/>
            <person name="Daum C."/>
            <person name="Ezra D."/>
            <person name="Gonzalez J."/>
            <person name="Henrissat B."/>
            <person name="Kuo A."/>
            <person name="Liang C."/>
            <person name="Lipzen A."/>
            <person name="Lutzoni F."/>
            <person name="Magnuson J."/>
            <person name="Mondo S."/>
            <person name="Nolan M."/>
            <person name="Ohm R."/>
            <person name="Pangilinan J."/>
            <person name="Park H.-J."/>
            <person name="Ramirez L."/>
            <person name="Alfaro M."/>
            <person name="Sun H."/>
            <person name="Tritt A."/>
            <person name="Yoshinaga Y."/>
            <person name="Zwiers L.-H."/>
            <person name="Turgeon B."/>
            <person name="Goodwin S."/>
            <person name="Spatafora J."/>
            <person name="Crous P."/>
            <person name="Grigoriev I."/>
        </authorList>
    </citation>
    <scope>NUCLEOTIDE SEQUENCE [LARGE SCALE GENOMIC DNA]</scope>
    <source>
        <strain evidence="2">CBS 304.66</strain>
    </source>
</reference>
<evidence type="ECO:0000313" key="2">
    <source>
        <dbReference type="Proteomes" id="UP000800093"/>
    </source>
</evidence>
<dbReference type="PANTHER" id="PTHR14614">
    <property type="entry name" value="HEPATOCELLULAR CARCINOMA-ASSOCIATED ANTIGEN"/>
    <property type="match status" value="1"/>
</dbReference>
<gene>
    <name evidence="1" type="ORF">CC78DRAFT_525148</name>
</gene>
<organism evidence="1 2">
    <name type="scientific">Lojkania enalia</name>
    <dbReference type="NCBI Taxonomy" id="147567"/>
    <lineage>
        <taxon>Eukaryota</taxon>
        <taxon>Fungi</taxon>
        <taxon>Dikarya</taxon>
        <taxon>Ascomycota</taxon>
        <taxon>Pezizomycotina</taxon>
        <taxon>Dothideomycetes</taxon>
        <taxon>Pleosporomycetidae</taxon>
        <taxon>Pleosporales</taxon>
        <taxon>Pleosporales incertae sedis</taxon>
        <taxon>Lojkania</taxon>
    </lineage>
</organism>
<keyword evidence="2" id="KW-1185">Reference proteome</keyword>
<dbReference type="InterPro" id="IPR029063">
    <property type="entry name" value="SAM-dependent_MTases_sf"/>
</dbReference>
<dbReference type="OrthoDB" id="407325at2759"/>
<dbReference type="Pfam" id="PF10294">
    <property type="entry name" value="Methyltransf_16"/>
    <property type="match status" value="1"/>
</dbReference>
<dbReference type="SUPFAM" id="SSF53335">
    <property type="entry name" value="S-adenosyl-L-methionine-dependent methyltransferases"/>
    <property type="match status" value="1"/>
</dbReference>
<dbReference type="Proteomes" id="UP000800093">
    <property type="component" value="Unassembled WGS sequence"/>
</dbReference>
<dbReference type="GO" id="GO:0008757">
    <property type="term" value="F:S-adenosylmethionine-dependent methyltransferase activity"/>
    <property type="evidence" value="ECO:0007669"/>
    <property type="project" value="UniProtKB-ARBA"/>
</dbReference>
<dbReference type="PANTHER" id="PTHR14614:SF104">
    <property type="entry name" value="N-METHYLTRANSFERASE, PUTATIVE (AFU_ORTHOLOGUE AFUA_1G17750)-RELATED"/>
    <property type="match status" value="1"/>
</dbReference>
<dbReference type="AlphaFoldDB" id="A0A9P4MVP0"/>
<dbReference type="InterPro" id="IPR019410">
    <property type="entry name" value="Methyltransf_16"/>
</dbReference>
<evidence type="ECO:0000313" key="1">
    <source>
        <dbReference type="EMBL" id="KAF2259230.1"/>
    </source>
</evidence>
<protein>
    <recommendedName>
        <fullName evidence="3">Nicotinamide N-methyltransferase</fullName>
    </recommendedName>
</protein>
<dbReference type="Gene3D" id="3.40.50.150">
    <property type="entry name" value="Vaccinia Virus protein VP39"/>
    <property type="match status" value="1"/>
</dbReference>
<sequence length="288" mass="32208">MLLPSLVTLRHPPDHELSPEDIFSSSLGSIFKDDLQNQHGSDSDTTIIYRNRRYGDLEFRVAKVNGEVERMKFAHYLWNAGILMGELVGGRAREKGEGKERLWSVKGETVLELGTGVGLAGIVSALSGATEVTMSDYPAGNILDAITVNVAKNVPTDLRQSVTVQDHKWGNLDTIFAQANTHRFTRILAADCLWEMIEHNNLVSSMLHFLSQSSDARVLCIAGFHTGRAEVVNFFEATIPKTELEIEEIFEMDANGRRQPWVKEDSGGEDIGERKKWLVVARLRRKCL</sequence>
<evidence type="ECO:0008006" key="3">
    <source>
        <dbReference type="Google" id="ProtNLM"/>
    </source>
</evidence>
<dbReference type="EMBL" id="ML986714">
    <property type="protein sequence ID" value="KAF2259230.1"/>
    <property type="molecule type" value="Genomic_DNA"/>
</dbReference>
<accession>A0A9P4MVP0</accession>
<dbReference type="GO" id="GO:0005737">
    <property type="term" value="C:cytoplasm"/>
    <property type="evidence" value="ECO:0007669"/>
    <property type="project" value="TreeGrafter"/>
</dbReference>
<proteinExistence type="predicted"/>
<comment type="caution">
    <text evidence="1">The sequence shown here is derived from an EMBL/GenBank/DDBJ whole genome shotgun (WGS) entry which is preliminary data.</text>
</comment>